<organism evidence="1 2">
    <name type="scientific">Aquibacillus koreensis</name>
    <dbReference type="NCBI Taxonomy" id="279446"/>
    <lineage>
        <taxon>Bacteria</taxon>
        <taxon>Bacillati</taxon>
        <taxon>Bacillota</taxon>
        <taxon>Bacilli</taxon>
        <taxon>Bacillales</taxon>
        <taxon>Bacillaceae</taxon>
        <taxon>Aquibacillus</taxon>
    </lineage>
</organism>
<reference evidence="1" key="1">
    <citation type="submission" date="2022-06" db="EMBL/GenBank/DDBJ databases">
        <title>Aquibacillus sp. a new bacterium isolated from soil saline samples.</title>
        <authorList>
            <person name="Galisteo C."/>
            <person name="De La Haba R."/>
            <person name="Sanchez-Porro C."/>
            <person name="Ventosa A."/>
        </authorList>
    </citation>
    <scope>NUCLEOTIDE SEQUENCE</scope>
    <source>
        <strain evidence="1">JCM 12387</strain>
    </source>
</reference>
<gene>
    <name evidence="1" type="ORF">NC661_14780</name>
</gene>
<dbReference type="AlphaFoldDB" id="A0A9X3WQA5"/>
<comment type="caution">
    <text evidence="1">The sequence shown here is derived from an EMBL/GenBank/DDBJ whole genome shotgun (WGS) entry which is preliminary data.</text>
</comment>
<dbReference type="Proteomes" id="UP001145072">
    <property type="component" value="Unassembled WGS sequence"/>
</dbReference>
<proteinExistence type="predicted"/>
<protein>
    <submittedName>
        <fullName evidence="1">Uncharacterized protein</fullName>
    </submittedName>
</protein>
<accession>A0A9X3WQA5</accession>
<evidence type="ECO:0000313" key="2">
    <source>
        <dbReference type="Proteomes" id="UP001145072"/>
    </source>
</evidence>
<dbReference type="EMBL" id="JAMQJZ010000012">
    <property type="protein sequence ID" value="MDC3421636.1"/>
    <property type="molecule type" value="Genomic_DNA"/>
</dbReference>
<keyword evidence="2" id="KW-1185">Reference proteome</keyword>
<evidence type="ECO:0000313" key="1">
    <source>
        <dbReference type="EMBL" id="MDC3421636.1"/>
    </source>
</evidence>
<dbReference type="RefSeq" id="WP_259870888.1">
    <property type="nucleotide sequence ID" value="NZ_JAMQJZ010000012.1"/>
</dbReference>
<sequence>MNSSLIRKRRRAVADQNQTSIWKLRTSESHSESETGLYSDNKCERKSFIVRNRHGFGQQVRAKVIQSQKQAWIRTTSANESHSESEKGVNSDNKCERKSFIVRNRLVFGQQVRAKVIQSQKKAWPH</sequence>
<name>A0A9X3WQA5_9BACI</name>